<keyword evidence="7 13" id="KW-0547">Nucleotide-binding</keyword>
<dbReference type="PRINTS" id="PR00653">
    <property type="entry name" value="ACTIVIN2R"/>
</dbReference>
<dbReference type="GO" id="GO:0043235">
    <property type="term" value="C:receptor complex"/>
    <property type="evidence" value="ECO:0007669"/>
    <property type="project" value="TreeGrafter"/>
</dbReference>
<keyword evidence="3 14" id="KW-0723">Serine/threonine-protein kinase</keyword>
<keyword evidence="4 14" id="KW-0808">Transferase</keyword>
<name>A0AAV7JB62_9METZ</name>
<comment type="caution">
    <text evidence="17">The sequence shown here is derived from an EMBL/GenBank/DDBJ whole genome shotgun (WGS) entry which is preliminary data.</text>
</comment>
<dbReference type="EMBL" id="JAKMXF010000365">
    <property type="protein sequence ID" value="KAI6645876.1"/>
    <property type="molecule type" value="Genomic_DNA"/>
</dbReference>
<evidence type="ECO:0000256" key="3">
    <source>
        <dbReference type="ARBA" id="ARBA00022527"/>
    </source>
</evidence>
<sequence length="672" mass="75389">MPLYEPQKCNVISLNFHTVLGCIFLYHDRSKSVLSSIRTETNLCFFKDSNATSGCELNNSCLHIDSCQVGLPDNQQEQSEHTHCFLYYLLNGPNNSPLPLARGPFYHNYNRFNYLYNLSVLGCFDHKGCDDNVCYRRAPSESIPYPQLYCCCKGNLCNSENLVNRSRIIDRSTPEPSTDPSSPTGWTDEPDPIKISYQNTLATAILVLMPIIYLILFILSVISIILFCCWNALKGRRKKFGIKMQKFKENKEELGNSPGPIKLGEKIGTGKYAQVYKAAYGDSPVAVKIFQAGHQEFENWTREKDLYQTPGLLEHENLLKFISAEIGPSNDYWLVTEYHPYGALMDYLKENTLNTTSLMKCAMSLTEGLVYLHSTTQTNGSSKPAVAHRDLKSKNILIKSDHSVAIGDMGMAVKFESGQVPDIHEIQEQVGTIRYMAPEVLDGAINFTKEAFLQIDMYSFGLVLWEIISRYTDSGNCPSYHQPFDSLVSPNPSPREMKEVVLEKNIRPPIRDDILKYPYFKMIVQTISECWDSEPLSRLSAACVKERLSSLQKQLKQNQPLSGPVKPVVNTLGKPNSAEMQLMIQHSVSNMTSLEFARYTNMHINQSSSMSNVSGKTADAAPNPYTCNRQSLSMFVTPSTGQFENGLSPVLQKHNSLPSISDVSGQSSTSSN</sequence>
<comment type="catalytic activity">
    <reaction evidence="14">
        <text>L-threonyl-[receptor-protein] + ATP = O-phospho-L-threonyl-[receptor-protein] + ADP + H(+)</text>
        <dbReference type="Rhea" id="RHEA:44880"/>
        <dbReference type="Rhea" id="RHEA-COMP:11024"/>
        <dbReference type="Rhea" id="RHEA-COMP:11025"/>
        <dbReference type="ChEBI" id="CHEBI:15378"/>
        <dbReference type="ChEBI" id="CHEBI:30013"/>
        <dbReference type="ChEBI" id="CHEBI:30616"/>
        <dbReference type="ChEBI" id="CHEBI:61977"/>
        <dbReference type="ChEBI" id="CHEBI:456216"/>
        <dbReference type="EC" id="2.7.11.30"/>
    </reaction>
</comment>
<dbReference type="InterPro" id="IPR008271">
    <property type="entry name" value="Ser/Thr_kinase_AS"/>
</dbReference>
<comment type="cofactor">
    <cofactor evidence="14">
        <name>Mg(2+)</name>
        <dbReference type="ChEBI" id="CHEBI:18420"/>
    </cofactor>
    <cofactor evidence="14">
        <name>Mn(2+)</name>
        <dbReference type="ChEBI" id="CHEBI:29035"/>
    </cofactor>
</comment>
<keyword evidence="6" id="KW-0732">Signal</keyword>
<keyword evidence="14" id="KW-0464">Manganese</keyword>
<dbReference type="InterPro" id="IPR000333">
    <property type="entry name" value="TGFB_receptor"/>
</dbReference>
<dbReference type="SMART" id="SM00220">
    <property type="entry name" value="S_TKc"/>
    <property type="match status" value="1"/>
</dbReference>
<feature type="compositionally biased region" description="Low complexity" evidence="15">
    <location>
        <begin position="174"/>
        <end position="184"/>
    </location>
</feature>
<dbReference type="GO" id="GO:0005524">
    <property type="term" value="F:ATP binding"/>
    <property type="evidence" value="ECO:0007669"/>
    <property type="project" value="UniProtKB-UniRule"/>
</dbReference>
<reference evidence="17 18" key="1">
    <citation type="journal article" date="2023" name="BMC Biol.">
        <title>The compact genome of the sponge Oopsacas minuta (Hexactinellida) is lacking key metazoan core genes.</title>
        <authorList>
            <person name="Santini S."/>
            <person name="Schenkelaars Q."/>
            <person name="Jourda C."/>
            <person name="Duchesne M."/>
            <person name="Belahbib H."/>
            <person name="Rocher C."/>
            <person name="Selva M."/>
            <person name="Riesgo A."/>
            <person name="Vervoort M."/>
            <person name="Leys S.P."/>
            <person name="Kodjabachian L."/>
            <person name="Le Bivic A."/>
            <person name="Borchiellini C."/>
            <person name="Claverie J.M."/>
            <person name="Renard E."/>
        </authorList>
    </citation>
    <scope>NUCLEOTIDE SEQUENCE [LARGE SCALE GENOMIC DNA]</scope>
    <source>
        <strain evidence="17">SPO-2</strain>
    </source>
</reference>
<dbReference type="InterPro" id="IPR001245">
    <property type="entry name" value="Ser-Thr/Tyr_kinase_cat_dom"/>
</dbReference>
<comment type="similarity">
    <text evidence="2 14">Belongs to the protein kinase superfamily. TKL Ser/Thr protein kinase family. TGFB receptor subfamily.</text>
</comment>
<feature type="transmembrane region" description="Helical" evidence="14">
    <location>
        <begin position="204"/>
        <end position="233"/>
    </location>
</feature>
<feature type="domain" description="Protein kinase" evidence="16">
    <location>
        <begin position="261"/>
        <end position="551"/>
    </location>
</feature>
<dbReference type="InterPro" id="IPR017441">
    <property type="entry name" value="Protein_kinase_ATP_BS"/>
</dbReference>
<evidence type="ECO:0000256" key="2">
    <source>
        <dbReference type="ARBA" id="ARBA00009605"/>
    </source>
</evidence>
<evidence type="ECO:0000256" key="1">
    <source>
        <dbReference type="ARBA" id="ARBA00004479"/>
    </source>
</evidence>
<dbReference type="InterPro" id="IPR000719">
    <property type="entry name" value="Prot_kinase_dom"/>
</dbReference>
<dbReference type="PANTHER" id="PTHR23255">
    <property type="entry name" value="TRANSFORMING GROWTH FACTOR-BETA RECEPTOR TYPE I AND II"/>
    <property type="match status" value="1"/>
</dbReference>
<gene>
    <name evidence="17" type="ORF">LOD99_13135</name>
</gene>
<dbReference type="GO" id="GO:0005886">
    <property type="term" value="C:plasma membrane"/>
    <property type="evidence" value="ECO:0007669"/>
    <property type="project" value="TreeGrafter"/>
</dbReference>
<evidence type="ECO:0000256" key="9">
    <source>
        <dbReference type="ARBA" id="ARBA00022840"/>
    </source>
</evidence>
<keyword evidence="10 14" id="KW-1133">Transmembrane helix</keyword>
<dbReference type="PANTHER" id="PTHR23255:SF72">
    <property type="entry name" value="RECEPTOR PROTEIN SERINE_THREONINE KINASE"/>
    <property type="match status" value="1"/>
</dbReference>
<comment type="subcellular location">
    <subcellularLocation>
        <location evidence="1 14">Membrane</location>
        <topology evidence="1 14">Single-pass type I membrane protein</topology>
    </subcellularLocation>
</comment>
<dbReference type="Pfam" id="PF07714">
    <property type="entry name" value="PK_Tyr_Ser-Thr"/>
    <property type="match status" value="1"/>
</dbReference>
<keyword evidence="5 14" id="KW-0812">Transmembrane</keyword>
<dbReference type="Gene3D" id="3.30.200.20">
    <property type="entry name" value="Phosphorylase Kinase, domain 1"/>
    <property type="match status" value="1"/>
</dbReference>
<evidence type="ECO:0000256" key="10">
    <source>
        <dbReference type="ARBA" id="ARBA00022989"/>
    </source>
</evidence>
<evidence type="ECO:0000256" key="12">
    <source>
        <dbReference type="ARBA" id="ARBA00023170"/>
    </source>
</evidence>
<evidence type="ECO:0000259" key="16">
    <source>
        <dbReference type="PROSITE" id="PS50011"/>
    </source>
</evidence>
<dbReference type="GO" id="GO:0046872">
    <property type="term" value="F:metal ion binding"/>
    <property type="evidence" value="ECO:0007669"/>
    <property type="project" value="UniProtKB-KW"/>
</dbReference>
<dbReference type="SUPFAM" id="SSF56112">
    <property type="entry name" value="Protein kinase-like (PK-like)"/>
    <property type="match status" value="1"/>
</dbReference>
<keyword evidence="14" id="KW-0460">Magnesium</keyword>
<dbReference type="GO" id="GO:0004675">
    <property type="term" value="F:transmembrane receptor protein serine/threonine kinase activity"/>
    <property type="evidence" value="ECO:0007669"/>
    <property type="project" value="UniProtKB-EC"/>
</dbReference>
<evidence type="ECO:0000313" key="18">
    <source>
        <dbReference type="Proteomes" id="UP001165289"/>
    </source>
</evidence>
<keyword evidence="8 14" id="KW-0418">Kinase</keyword>
<dbReference type="CDD" id="cd23533">
    <property type="entry name" value="TFP_LU_ECD_BMPR2_like"/>
    <property type="match status" value="1"/>
</dbReference>
<dbReference type="GO" id="GO:0071363">
    <property type="term" value="P:cellular response to growth factor stimulus"/>
    <property type="evidence" value="ECO:0007669"/>
    <property type="project" value="TreeGrafter"/>
</dbReference>
<evidence type="ECO:0000313" key="17">
    <source>
        <dbReference type="EMBL" id="KAI6645876.1"/>
    </source>
</evidence>
<keyword evidence="9 13" id="KW-0067">ATP-binding</keyword>
<keyword evidence="14" id="KW-0479">Metal-binding</keyword>
<evidence type="ECO:0000256" key="14">
    <source>
        <dbReference type="RuleBase" id="RU361271"/>
    </source>
</evidence>
<evidence type="ECO:0000256" key="13">
    <source>
        <dbReference type="PROSITE-ProRule" id="PRU10141"/>
    </source>
</evidence>
<evidence type="ECO:0000256" key="15">
    <source>
        <dbReference type="SAM" id="MobiDB-lite"/>
    </source>
</evidence>
<evidence type="ECO:0000256" key="8">
    <source>
        <dbReference type="ARBA" id="ARBA00022777"/>
    </source>
</evidence>
<dbReference type="EC" id="2.7.11.30" evidence="14"/>
<protein>
    <recommendedName>
        <fullName evidence="14">Serine/threonine-protein kinase receptor</fullName>
        <ecNumber evidence="14">2.7.11.30</ecNumber>
    </recommendedName>
</protein>
<evidence type="ECO:0000256" key="4">
    <source>
        <dbReference type="ARBA" id="ARBA00022679"/>
    </source>
</evidence>
<proteinExistence type="inferred from homology"/>
<dbReference type="AlphaFoldDB" id="A0AAV7JB62"/>
<organism evidence="17 18">
    <name type="scientific">Oopsacas minuta</name>
    <dbReference type="NCBI Taxonomy" id="111878"/>
    <lineage>
        <taxon>Eukaryota</taxon>
        <taxon>Metazoa</taxon>
        <taxon>Porifera</taxon>
        <taxon>Hexactinellida</taxon>
        <taxon>Hexasterophora</taxon>
        <taxon>Lyssacinosida</taxon>
        <taxon>Leucopsacidae</taxon>
        <taxon>Oopsacas</taxon>
    </lineage>
</organism>
<accession>A0AAV7JB62</accession>
<dbReference type="PROSITE" id="PS00107">
    <property type="entry name" value="PROTEIN_KINASE_ATP"/>
    <property type="match status" value="1"/>
</dbReference>
<evidence type="ECO:0000256" key="6">
    <source>
        <dbReference type="ARBA" id="ARBA00022729"/>
    </source>
</evidence>
<evidence type="ECO:0000256" key="11">
    <source>
        <dbReference type="ARBA" id="ARBA00023136"/>
    </source>
</evidence>
<keyword evidence="18" id="KW-1185">Reference proteome</keyword>
<evidence type="ECO:0000256" key="5">
    <source>
        <dbReference type="ARBA" id="ARBA00022692"/>
    </source>
</evidence>
<keyword evidence="11 14" id="KW-0472">Membrane</keyword>
<keyword evidence="12 14" id="KW-0675">Receptor</keyword>
<dbReference type="PROSITE" id="PS00108">
    <property type="entry name" value="PROTEIN_KINASE_ST"/>
    <property type="match status" value="1"/>
</dbReference>
<evidence type="ECO:0000256" key="7">
    <source>
        <dbReference type="ARBA" id="ARBA00022741"/>
    </source>
</evidence>
<feature type="region of interest" description="Disordered" evidence="15">
    <location>
        <begin position="168"/>
        <end position="189"/>
    </location>
</feature>
<dbReference type="Gene3D" id="1.10.510.10">
    <property type="entry name" value="Transferase(Phosphotransferase) domain 1"/>
    <property type="match status" value="1"/>
</dbReference>
<feature type="binding site" evidence="13">
    <location>
        <position position="288"/>
    </location>
    <ligand>
        <name>ATP</name>
        <dbReference type="ChEBI" id="CHEBI:30616"/>
    </ligand>
</feature>
<dbReference type="PROSITE" id="PS50011">
    <property type="entry name" value="PROTEIN_KINASE_DOM"/>
    <property type="match status" value="1"/>
</dbReference>
<dbReference type="InterPro" id="IPR011009">
    <property type="entry name" value="Kinase-like_dom_sf"/>
</dbReference>
<dbReference type="Proteomes" id="UP001165289">
    <property type="component" value="Unassembled WGS sequence"/>
</dbReference>